<dbReference type="Proteomes" id="UP000292087">
    <property type="component" value="Unassembled WGS sequence"/>
</dbReference>
<dbReference type="Pfam" id="PF02465">
    <property type="entry name" value="FliD_N"/>
    <property type="match status" value="1"/>
</dbReference>
<keyword evidence="8" id="KW-0969">Cilium</keyword>
<proteinExistence type="inferred from homology"/>
<keyword evidence="8" id="KW-0966">Cell projection</keyword>
<keyword evidence="5" id="KW-0964">Secreted</keyword>
<evidence type="ECO:0000256" key="3">
    <source>
        <dbReference type="ARBA" id="ARBA00023054"/>
    </source>
</evidence>
<gene>
    <name evidence="8" type="ORF">EA656_07095</name>
</gene>
<dbReference type="InterPro" id="IPR003481">
    <property type="entry name" value="FliD_N"/>
</dbReference>
<evidence type="ECO:0000313" key="9">
    <source>
        <dbReference type="Proteomes" id="UP000292087"/>
    </source>
</evidence>
<keyword evidence="3" id="KW-0175">Coiled coil</keyword>
<evidence type="ECO:0000256" key="5">
    <source>
        <dbReference type="RuleBase" id="RU362066"/>
    </source>
</evidence>
<keyword evidence="8" id="KW-0282">Flagellum</keyword>
<dbReference type="PANTHER" id="PTHR30288:SF0">
    <property type="entry name" value="FLAGELLAR HOOK-ASSOCIATED PROTEIN 2"/>
    <property type="match status" value="1"/>
</dbReference>
<comment type="subunit">
    <text evidence="2 5">Homopentamer.</text>
</comment>
<evidence type="ECO:0000256" key="4">
    <source>
        <dbReference type="ARBA" id="ARBA00023143"/>
    </source>
</evidence>
<dbReference type="InterPro" id="IPR010810">
    <property type="entry name" value="Flagellin_hook_IN_motif"/>
</dbReference>
<dbReference type="InterPro" id="IPR010809">
    <property type="entry name" value="FliD_C"/>
</dbReference>
<accession>A0A4Q8LV98</accession>
<feature type="domain" description="Flagellar hook-associated protein 2 C-terminal" evidence="7">
    <location>
        <begin position="220"/>
        <end position="436"/>
    </location>
</feature>
<comment type="function">
    <text evidence="5">Required for morphogenesis and for the elongation of the flagellar filament by facilitating polymerization of the flagellin monomers at the tip of growing filament. Forms a capping structure, which prevents flagellin subunits (transported through the central channel of the flagellum) from leaking out without polymerization at the distal end.</text>
</comment>
<evidence type="ECO:0000259" key="6">
    <source>
        <dbReference type="Pfam" id="PF02465"/>
    </source>
</evidence>
<organism evidence="8 9">
    <name type="scientific">Pseudoxanthomonas winnipegensis</name>
    <dbReference type="NCBI Taxonomy" id="2480810"/>
    <lineage>
        <taxon>Bacteria</taxon>
        <taxon>Pseudomonadati</taxon>
        <taxon>Pseudomonadota</taxon>
        <taxon>Gammaproteobacteria</taxon>
        <taxon>Lysobacterales</taxon>
        <taxon>Lysobacteraceae</taxon>
        <taxon>Pseudoxanthomonas</taxon>
    </lineage>
</organism>
<sequence>MTTIGSTSSSSGIDPATMAAQLVAAERAPTDTRYAATQTKITAQVSAVATLRSAFSNLDSSLTVLQGGSTANARAVSLSANTGFSATAAAGAARGSYNVEVLSLAAAQKLASSGFSGDGTAVVGTGNLSISYGGKTLSVDITTANGTLSGIRDAINTAAGGSGISASIVTGDDGAHLVLTSLDGGTANQISVTASGGDGGLAAFSYDGSAGSGMTQLVAASDAQVKVDGVLRTSSSNTITDLVQGVTLNLKAAAPGTVISMDVATDTSAQLSAVKDFVDKFNAALYAIASTTNYNASTKVAAALNGDAMVRGVTSQLRNTLSANVVDLKSLGISIGTDGTLTLDQTQFNAGLSKDPAALSRVFGSGSDTMAGKMATTMGAMIDSGGLLSTRSDSLTAQTKKLDAQKEALDTRMAAAEARYKAQFTALDTMMTKLQSTSDFLTQQLNKSSSED</sequence>
<keyword evidence="4 5" id="KW-0975">Bacterial flagellum</keyword>
<dbReference type="GO" id="GO:0007155">
    <property type="term" value="P:cell adhesion"/>
    <property type="evidence" value="ECO:0007669"/>
    <property type="project" value="InterPro"/>
</dbReference>
<reference evidence="8 9" key="1">
    <citation type="submission" date="2019-02" db="EMBL/GenBank/DDBJ databases">
        <title>WGS of Pseudoxanthomonas species novum from clinical isolates.</title>
        <authorList>
            <person name="Bernier A.-M."/>
            <person name="Bernard K."/>
            <person name="Vachon A."/>
        </authorList>
    </citation>
    <scope>NUCLEOTIDE SEQUENCE [LARGE SCALE GENOMIC DNA]</scope>
    <source>
        <strain evidence="8 9">NML140781</strain>
    </source>
</reference>
<name>A0A4Q8LV98_9GAMM</name>
<dbReference type="RefSeq" id="WP_130523224.1">
    <property type="nucleotide sequence ID" value="NZ_CAWZZE010000032.1"/>
</dbReference>
<evidence type="ECO:0000313" key="8">
    <source>
        <dbReference type="EMBL" id="TAA35454.1"/>
    </source>
</evidence>
<comment type="similarity">
    <text evidence="1 5">Belongs to the FliD family.</text>
</comment>
<evidence type="ECO:0000259" key="7">
    <source>
        <dbReference type="Pfam" id="PF07195"/>
    </source>
</evidence>
<evidence type="ECO:0000256" key="2">
    <source>
        <dbReference type="ARBA" id="ARBA00011255"/>
    </source>
</evidence>
<dbReference type="GO" id="GO:0005576">
    <property type="term" value="C:extracellular region"/>
    <property type="evidence" value="ECO:0007669"/>
    <property type="project" value="UniProtKB-SubCell"/>
</dbReference>
<comment type="caution">
    <text evidence="8">The sequence shown here is derived from an EMBL/GenBank/DDBJ whole genome shotgun (WGS) entry which is preliminary data.</text>
</comment>
<dbReference type="PANTHER" id="PTHR30288">
    <property type="entry name" value="FLAGELLAR CAP/ASSEMBLY PROTEIN FLID"/>
    <property type="match status" value="1"/>
</dbReference>
<dbReference type="AlphaFoldDB" id="A0A4Q8LV98"/>
<protein>
    <recommendedName>
        <fullName evidence="5">Flagellar hook-associated protein 2</fullName>
        <shortName evidence="5">HAP2</shortName>
    </recommendedName>
    <alternativeName>
        <fullName evidence="5">Flagellar cap protein</fullName>
    </alternativeName>
</protein>
<dbReference type="GO" id="GO:0071973">
    <property type="term" value="P:bacterial-type flagellum-dependent cell motility"/>
    <property type="evidence" value="ECO:0007669"/>
    <property type="project" value="TreeGrafter"/>
</dbReference>
<dbReference type="GO" id="GO:0009424">
    <property type="term" value="C:bacterial-type flagellum hook"/>
    <property type="evidence" value="ECO:0007669"/>
    <property type="project" value="UniProtKB-UniRule"/>
</dbReference>
<dbReference type="Pfam" id="PF07195">
    <property type="entry name" value="FliD_C"/>
    <property type="match status" value="1"/>
</dbReference>
<feature type="domain" description="Flagellar hook-associated protein 2 N-terminal" evidence="6">
    <location>
        <begin position="11"/>
        <end position="108"/>
    </location>
</feature>
<comment type="subcellular location">
    <subcellularLocation>
        <location evidence="5">Secreted</location>
    </subcellularLocation>
    <subcellularLocation>
        <location evidence="5">Bacterial flagellum</location>
    </subcellularLocation>
</comment>
<dbReference type="EMBL" id="SHMF01000002">
    <property type="protein sequence ID" value="TAA35454.1"/>
    <property type="molecule type" value="Genomic_DNA"/>
</dbReference>
<dbReference type="Pfam" id="PF07196">
    <property type="entry name" value="Flagellin_IN"/>
    <property type="match status" value="1"/>
</dbReference>
<evidence type="ECO:0000256" key="1">
    <source>
        <dbReference type="ARBA" id="ARBA00009764"/>
    </source>
</evidence>
<dbReference type="GO" id="GO:0009421">
    <property type="term" value="C:bacterial-type flagellum filament cap"/>
    <property type="evidence" value="ECO:0007669"/>
    <property type="project" value="InterPro"/>
</dbReference>
<dbReference type="InterPro" id="IPR040026">
    <property type="entry name" value="FliD"/>
</dbReference>